<dbReference type="InterPro" id="IPR013087">
    <property type="entry name" value="Znf_C2H2_type"/>
</dbReference>
<gene>
    <name evidence="4" type="ORF">D9758_013464</name>
</gene>
<dbReference type="GO" id="GO:0008270">
    <property type="term" value="F:zinc ion binding"/>
    <property type="evidence" value="ECO:0007669"/>
    <property type="project" value="UniProtKB-KW"/>
</dbReference>
<dbReference type="AlphaFoldDB" id="A0A8H5CT46"/>
<evidence type="ECO:0000313" key="4">
    <source>
        <dbReference type="EMBL" id="KAF5346583.1"/>
    </source>
</evidence>
<keyword evidence="1" id="KW-0479">Metal-binding</keyword>
<name>A0A8H5CT46_9AGAR</name>
<dbReference type="PROSITE" id="PS00028">
    <property type="entry name" value="ZINC_FINGER_C2H2_1"/>
    <property type="match status" value="1"/>
</dbReference>
<evidence type="ECO:0000256" key="1">
    <source>
        <dbReference type="PROSITE-ProRule" id="PRU00042"/>
    </source>
</evidence>
<evidence type="ECO:0000256" key="2">
    <source>
        <dbReference type="SAM" id="MobiDB-lite"/>
    </source>
</evidence>
<dbReference type="Proteomes" id="UP000559256">
    <property type="component" value="Unassembled WGS sequence"/>
</dbReference>
<feature type="domain" description="C2H2-type" evidence="3">
    <location>
        <begin position="3"/>
        <end position="33"/>
    </location>
</feature>
<evidence type="ECO:0000259" key="3">
    <source>
        <dbReference type="PROSITE" id="PS50157"/>
    </source>
</evidence>
<dbReference type="OrthoDB" id="3199698at2759"/>
<keyword evidence="1" id="KW-0862">Zinc</keyword>
<protein>
    <recommendedName>
        <fullName evidence="3">C2H2-type domain-containing protein</fullName>
    </recommendedName>
</protein>
<keyword evidence="1" id="KW-0863">Zinc-finger</keyword>
<keyword evidence="5" id="KW-1185">Reference proteome</keyword>
<proteinExistence type="predicted"/>
<accession>A0A8H5CT46</accession>
<sequence length="930" mass="105471">MVVSCSYPGCRRTFKRFRDLTKHTNAKHIGSIQLHTAPSAPSTETPLSGLFDQTAGSEPESFHSPSSPPPPTSPPPPEPTRPRESKNYHPFLTGDICDENGDPIDPSTPPPPLPDVENVWAPFEDEVQLRLADFCFRKAQMSQSDIDELLDIWFLSLSKYGAESGPFDNHNDLLEAIDNIRVGGAPWKCFETAVDSNLPSDAPEWQKASYQVWYRDPDVVIANILSNPDFAKEFDVAPYIHLDKNGKRRWSDFMTGNYSWRHATQIYEDNPTMQGAMYCPVILGADKTTVSVGTGHVEYHPLYLSIGNLRNSARRGHRNGVIPIGFLAIPKSDRHYDNDPKFRLFKKQLYHSSLSAILSSLRPGMTVPIIRRCPDGHFRRVVYDLGAFIADYPEQVYLSGVVQGWCSRCRAPASNLDESAPRRSRHLDTVLLKQYEDDGTVLWDNFGMDQGVIPFTTDFPRADIHEMMSPDLLHQVIKGCFKDMLVDWCFEYLVLEHGEEAASKIMDDIDYRIAAVPPFPGLRRFPHGRRFKQWTGDDSKALMKVFMAAVAEYLPPEMMKCLSSLLDFCYLVRRSDIDEPALQQIQACISRFHYFRQIFITTNVREDFSLPRLHSMVHYPLLIMEFGAPNGLCSTITESRHITAVKKPWRRSNHWQAISQMLLINQRVDKLLALRADLVERELLLPLHQPLPDPFDMESDDVGAADGDCVPSDVVLAKTRAGGYPRYVDELADYIGQPLLPALVQQFLDEQVGGTDIPVTSLRISVFHSAVATFYAPSDISGIRGMMRERIRSTGSWRGHTRRDTVLVVTNSDRPGFRGMSVARVLLFFSFKSRGTVYPCALIHWFNAFGQRPDPNTGMWIVRPAYRNRRYENPSLAVIHLDTILRGVHLLPVYGVNPIPPNLHYSLSLDVFNAFYVNKYADHHANEIIF</sequence>
<dbReference type="PROSITE" id="PS50157">
    <property type="entry name" value="ZINC_FINGER_C2H2_2"/>
    <property type="match status" value="1"/>
</dbReference>
<organism evidence="4 5">
    <name type="scientific">Tetrapyrgos nigripes</name>
    <dbReference type="NCBI Taxonomy" id="182062"/>
    <lineage>
        <taxon>Eukaryota</taxon>
        <taxon>Fungi</taxon>
        <taxon>Dikarya</taxon>
        <taxon>Basidiomycota</taxon>
        <taxon>Agaricomycotina</taxon>
        <taxon>Agaricomycetes</taxon>
        <taxon>Agaricomycetidae</taxon>
        <taxon>Agaricales</taxon>
        <taxon>Marasmiineae</taxon>
        <taxon>Marasmiaceae</taxon>
        <taxon>Tetrapyrgos</taxon>
    </lineage>
</organism>
<feature type="compositionally biased region" description="Pro residues" evidence="2">
    <location>
        <begin position="66"/>
        <end position="79"/>
    </location>
</feature>
<evidence type="ECO:0000313" key="5">
    <source>
        <dbReference type="Proteomes" id="UP000559256"/>
    </source>
</evidence>
<feature type="region of interest" description="Disordered" evidence="2">
    <location>
        <begin position="31"/>
        <end position="112"/>
    </location>
</feature>
<dbReference type="EMBL" id="JAACJM010000101">
    <property type="protein sequence ID" value="KAF5346583.1"/>
    <property type="molecule type" value="Genomic_DNA"/>
</dbReference>
<comment type="caution">
    <text evidence="4">The sequence shown here is derived from an EMBL/GenBank/DDBJ whole genome shotgun (WGS) entry which is preliminary data.</text>
</comment>
<reference evidence="4 5" key="1">
    <citation type="journal article" date="2020" name="ISME J.">
        <title>Uncovering the hidden diversity of litter-decomposition mechanisms in mushroom-forming fungi.</title>
        <authorList>
            <person name="Floudas D."/>
            <person name="Bentzer J."/>
            <person name="Ahren D."/>
            <person name="Johansson T."/>
            <person name="Persson P."/>
            <person name="Tunlid A."/>
        </authorList>
    </citation>
    <scope>NUCLEOTIDE SEQUENCE [LARGE SCALE GENOMIC DNA]</scope>
    <source>
        <strain evidence="4 5">CBS 291.85</strain>
    </source>
</reference>
<dbReference type="Pfam" id="PF18759">
    <property type="entry name" value="Plavaka"/>
    <property type="match status" value="1"/>
</dbReference>
<feature type="compositionally biased region" description="Polar residues" evidence="2">
    <location>
        <begin position="33"/>
        <end position="46"/>
    </location>
</feature>
<dbReference type="InterPro" id="IPR041078">
    <property type="entry name" value="Plavaka"/>
</dbReference>